<name>A0AAE8SFS3_9HYPO</name>
<keyword evidence="3" id="KW-1185">Reference proteome</keyword>
<evidence type="ECO:0000313" key="3">
    <source>
        <dbReference type="Proteomes" id="UP001187734"/>
    </source>
</evidence>
<dbReference type="Proteomes" id="UP001187734">
    <property type="component" value="Unassembled WGS sequence"/>
</dbReference>
<comment type="caution">
    <text evidence="2">The sequence shown here is derived from an EMBL/GenBank/DDBJ whole genome shotgun (WGS) entry which is preliminary data.</text>
</comment>
<dbReference type="EMBL" id="ONZP01000105">
    <property type="protein sequence ID" value="SPJ73772.1"/>
    <property type="molecule type" value="Genomic_DNA"/>
</dbReference>
<dbReference type="AlphaFoldDB" id="A0AAE8SFS3"/>
<keyword evidence="1" id="KW-0732">Signal</keyword>
<feature type="chain" id="PRO_5041941937" evidence="1">
    <location>
        <begin position="20"/>
        <end position="181"/>
    </location>
</feature>
<accession>A0AAE8SFS3</accession>
<sequence>MKSSIAFAILSLFAWQCLSASVDMWSSPLTDRSAPVLESIEPDVIKARLGTTPKENEAGDRQPETVYFCREENWGPPCFAYHPKLEYYCNELDPQLSGHVGSVFVDPEIICRLATIGRQQCSPIKFFAWPETQKGWPDLFHQDAPQGGKLGSVTTHFTCAKCTNCVRDPKQRKGYGGGFDA</sequence>
<proteinExistence type="predicted"/>
<protein>
    <submittedName>
        <fullName evidence="2">Uncharacterized protein</fullName>
    </submittedName>
</protein>
<evidence type="ECO:0000256" key="1">
    <source>
        <dbReference type="SAM" id="SignalP"/>
    </source>
</evidence>
<evidence type="ECO:0000313" key="2">
    <source>
        <dbReference type="EMBL" id="SPJ73772.1"/>
    </source>
</evidence>
<reference evidence="2" key="1">
    <citation type="submission" date="2018-03" db="EMBL/GenBank/DDBJ databases">
        <authorList>
            <person name="Guldener U."/>
        </authorList>
    </citation>
    <scope>NUCLEOTIDE SEQUENCE</scope>
</reference>
<feature type="signal peptide" evidence="1">
    <location>
        <begin position="1"/>
        <end position="19"/>
    </location>
</feature>
<organism evidence="2 3">
    <name type="scientific">Fusarium torulosum</name>
    <dbReference type="NCBI Taxonomy" id="33205"/>
    <lineage>
        <taxon>Eukaryota</taxon>
        <taxon>Fungi</taxon>
        <taxon>Dikarya</taxon>
        <taxon>Ascomycota</taxon>
        <taxon>Pezizomycotina</taxon>
        <taxon>Sordariomycetes</taxon>
        <taxon>Hypocreomycetidae</taxon>
        <taxon>Hypocreales</taxon>
        <taxon>Nectriaceae</taxon>
        <taxon>Fusarium</taxon>
    </lineage>
</organism>
<gene>
    <name evidence="2" type="ORF">FTOL_03502</name>
</gene>